<feature type="signal peptide" evidence="1">
    <location>
        <begin position="1"/>
        <end position="21"/>
    </location>
</feature>
<keyword evidence="1" id="KW-0732">Signal</keyword>
<dbReference type="EMBL" id="JAMZNK010000026">
    <property type="protein sequence ID" value="MDA6070949.1"/>
    <property type="molecule type" value="Genomic_DNA"/>
</dbReference>
<gene>
    <name evidence="2" type="ORF">NJT12_15145</name>
</gene>
<dbReference type="Proteomes" id="UP001212170">
    <property type="component" value="Unassembled WGS sequence"/>
</dbReference>
<keyword evidence="3" id="KW-1185">Reference proteome</keyword>
<protein>
    <submittedName>
        <fullName evidence="2">Uncharacterized protein</fullName>
    </submittedName>
</protein>
<organism evidence="2 3">
    <name type="scientific">Flavobacterium azizsancarii</name>
    <dbReference type="NCBI Taxonomy" id="2961580"/>
    <lineage>
        <taxon>Bacteria</taxon>
        <taxon>Pseudomonadati</taxon>
        <taxon>Bacteroidota</taxon>
        <taxon>Flavobacteriia</taxon>
        <taxon>Flavobacteriales</taxon>
        <taxon>Flavobacteriaceae</taxon>
        <taxon>Flavobacterium</taxon>
    </lineage>
</organism>
<name>A0ABT4WEG7_9FLAO</name>
<reference evidence="2 3" key="1">
    <citation type="journal article" date="2023" name="Chemosphere">
        <title>Whole genome analysis of Flavobacterium aziz-sancarii sp. nov., isolated from Ardley Island (Antarctica), revealed a rich resistome and bioremediation potential.</title>
        <authorList>
            <person name="Otur C."/>
            <person name="Okay S."/>
            <person name="Kurt-Kizildogan A."/>
        </authorList>
    </citation>
    <scope>NUCLEOTIDE SEQUENCE [LARGE SCALE GENOMIC DNA]</scope>
    <source>
        <strain evidence="2 3">AC</strain>
    </source>
</reference>
<evidence type="ECO:0000313" key="2">
    <source>
        <dbReference type="EMBL" id="MDA6070949.1"/>
    </source>
</evidence>
<proteinExistence type="predicted"/>
<comment type="caution">
    <text evidence="2">The sequence shown here is derived from an EMBL/GenBank/DDBJ whole genome shotgun (WGS) entry which is preliminary data.</text>
</comment>
<dbReference type="RefSeq" id="WP_271336759.1">
    <property type="nucleotide sequence ID" value="NZ_JAMZNK010000026.1"/>
</dbReference>
<feature type="chain" id="PRO_5045919966" evidence="1">
    <location>
        <begin position="22"/>
        <end position="534"/>
    </location>
</feature>
<evidence type="ECO:0000256" key="1">
    <source>
        <dbReference type="SAM" id="SignalP"/>
    </source>
</evidence>
<accession>A0ABT4WEG7</accession>
<sequence>MKFKIKLYFLSICLTCLTAFAQDNTPKKYTKKISEPFKSGKNSGALYNSLGGSSFAFSNGKEILSCNFYDGVIMVKKIDSEKLTVIKENRFEKFFAKNYFLVNCIKLNNRYFVFYSSWDGDAKKEQVFSAEIDFDKCEFVGAPKLLLQVDGKVSGYNSDFLYFNLTESSNEKSIAVNYIKNPENKKSSQIIGVKVFDENLNQISASEIALPYNENKVNCSNFRLDNNGDFYWVAKVFHDDSRNDKKNKKDLVANFHYEICSIKFEGKTINAVKIEDNENVINNLSLFVTPKNLMVCGGTYSDGSSDVMDTDGYVGFKISPEGKIYDKVFSEFTLDVLKKYRSEKEQKNIDKPHTKGESNGLYKVFLKNVYICENGDFVFIGEQKYTYAPPNGRDIDFYMDLIVSKVKTNGNVVWLNKIPKKEVDVKSSWYVNSNNNYYFIFVDDIHNINLPLDKNPDAAFGGHDEYMSVVKISDSDGSVNGGEIFNNKDFKNYDIKKYMLQRHRLFKISENEIVFEINQTNNSSGDVIVKVNLD</sequence>
<evidence type="ECO:0000313" key="3">
    <source>
        <dbReference type="Proteomes" id="UP001212170"/>
    </source>
</evidence>